<evidence type="ECO:0000256" key="5">
    <source>
        <dbReference type="ARBA" id="ARBA00023004"/>
    </source>
</evidence>
<dbReference type="Proteomes" id="UP000014028">
    <property type="component" value="Unassembled WGS sequence"/>
</dbReference>
<dbReference type="SUPFAM" id="SSF51182">
    <property type="entry name" value="RmlC-like cupins"/>
    <property type="match status" value="1"/>
</dbReference>
<evidence type="ECO:0008006" key="9">
    <source>
        <dbReference type="Google" id="ProtNLM"/>
    </source>
</evidence>
<gene>
    <name evidence="7" type="ORF">IKC_06387</name>
</gene>
<evidence type="ECO:0000256" key="6">
    <source>
        <dbReference type="PIRSR" id="PIRSR610300-51"/>
    </source>
</evidence>
<evidence type="ECO:0000256" key="2">
    <source>
        <dbReference type="ARBA" id="ARBA00022723"/>
    </source>
</evidence>
<dbReference type="EMBL" id="AHFK01000054">
    <property type="protein sequence ID" value="EOQ08964.1"/>
    <property type="molecule type" value="Genomic_DNA"/>
</dbReference>
<accession>A0A9W5R5I1</accession>
<name>A0A9W5R5I1_BACCE</name>
<sequence>MKFIEIIKRSFDSSHEYSQQELIQIVQTLDLSPKNVIPYFTAPKHLEYGRNIIYHTKNLEVMVLYFPSLAKTPIHNHGTSTGCIYIVQGGIQNILYNFEPSETTPTYHQTQQFTQGNVFTVNKDTIHMIQNTMPLPAITFHVYSPSLEGVTIHSS</sequence>
<dbReference type="AlphaFoldDB" id="A0A9W5R5I1"/>
<evidence type="ECO:0000256" key="1">
    <source>
        <dbReference type="ARBA" id="ARBA00006622"/>
    </source>
</evidence>
<dbReference type="GO" id="GO:0016702">
    <property type="term" value="F:oxidoreductase activity, acting on single donors with incorporation of molecular oxygen, incorporation of two atoms of oxygen"/>
    <property type="evidence" value="ECO:0007669"/>
    <property type="project" value="InterPro"/>
</dbReference>
<dbReference type="InterPro" id="IPR014710">
    <property type="entry name" value="RmlC-like_jellyroll"/>
</dbReference>
<dbReference type="InterPro" id="IPR010300">
    <property type="entry name" value="CDO_1"/>
</dbReference>
<feature type="binding site" evidence="6">
    <location>
        <position position="127"/>
    </location>
    <ligand>
        <name>Fe cation</name>
        <dbReference type="ChEBI" id="CHEBI:24875"/>
        <note>catalytic</note>
    </ligand>
</feature>
<keyword evidence="3" id="KW-0223">Dioxygenase</keyword>
<reference evidence="7 8" key="1">
    <citation type="submission" date="2012-12" db="EMBL/GenBank/DDBJ databases">
        <title>The Genome Sequence of Bacillus cereus VD184.</title>
        <authorList>
            <consortium name="The Broad Institute Genome Sequencing Platform"/>
            <consortium name="The Broad Institute Genome Sequencing Center for Infectious Disease"/>
            <person name="Feldgarden M."/>
            <person name="Van der Auwera G.A."/>
            <person name="Mahillon J."/>
            <person name="Duprez V."/>
            <person name="Timmery S."/>
            <person name="Mattelet C."/>
            <person name="Dierick K."/>
            <person name="Sun M."/>
            <person name="Yu Z."/>
            <person name="Zhu L."/>
            <person name="Hu X."/>
            <person name="Shank E.B."/>
            <person name="Swiecicka I."/>
            <person name="Hansen B.M."/>
            <person name="Andrup L."/>
            <person name="Walker B."/>
            <person name="Young S.K."/>
            <person name="Zeng Q."/>
            <person name="Gargeya S."/>
            <person name="Fitzgerald M."/>
            <person name="Haas B."/>
            <person name="Abouelleil A."/>
            <person name="Alvarado L."/>
            <person name="Arachchi H.M."/>
            <person name="Berlin A.M."/>
            <person name="Chapman S.B."/>
            <person name="Dewar J."/>
            <person name="Goldberg J."/>
            <person name="Griggs A."/>
            <person name="Gujja S."/>
            <person name="Hansen M."/>
            <person name="Howarth C."/>
            <person name="Imamovic A."/>
            <person name="Larimer J."/>
            <person name="McCowan C."/>
            <person name="Murphy C."/>
            <person name="Neiman D."/>
            <person name="Pearson M."/>
            <person name="Priest M."/>
            <person name="Roberts A."/>
            <person name="Saif S."/>
            <person name="Shea T."/>
            <person name="Sisk P."/>
            <person name="Sykes S."/>
            <person name="Wortman J."/>
            <person name="Nusbaum C."/>
            <person name="Birren B."/>
        </authorList>
    </citation>
    <scope>NUCLEOTIDE SEQUENCE [LARGE SCALE GENOMIC DNA]</scope>
    <source>
        <strain evidence="7 8">VD184</strain>
    </source>
</reference>
<keyword evidence="5 6" id="KW-0408">Iron</keyword>
<organism evidence="7 8">
    <name type="scientific">Bacillus cereus VD184</name>
    <dbReference type="NCBI Taxonomy" id="1053242"/>
    <lineage>
        <taxon>Bacteria</taxon>
        <taxon>Bacillati</taxon>
        <taxon>Bacillota</taxon>
        <taxon>Bacilli</taxon>
        <taxon>Bacillales</taxon>
        <taxon>Bacillaceae</taxon>
        <taxon>Bacillus</taxon>
        <taxon>Bacillus cereus group</taxon>
    </lineage>
</organism>
<dbReference type="InterPro" id="IPR011051">
    <property type="entry name" value="RmlC_Cupin_sf"/>
</dbReference>
<evidence type="ECO:0000256" key="4">
    <source>
        <dbReference type="ARBA" id="ARBA00023002"/>
    </source>
</evidence>
<keyword evidence="2 6" id="KW-0479">Metal-binding</keyword>
<feature type="binding site" evidence="6">
    <location>
        <position position="77"/>
    </location>
    <ligand>
        <name>Fe cation</name>
        <dbReference type="ChEBI" id="CHEBI:24875"/>
        <note>catalytic</note>
    </ligand>
</feature>
<dbReference type="RefSeq" id="WP_016123029.1">
    <property type="nucleotide sequence ID" value="NZ_KB976833.1"/>
</dbReference>
<comment type="caution">
    <text evidence="7">The sequence shown here is derived from an EMBL/GenBank/DDBJ whole genome shotgun (WGS) entry which is preliminary data.</text>
</comment>
<dbReference type="Pfam" id="PF05995">
    <property type="entry name" value="CDO_I"/>
    <property type="match status" value="1"/>
</dbReference>
<feature type="binding site" evidence="6">
    <location>
        <position position="75"/>
    </location>
    <ligand>
        <name>Fe cation</name>
        <dbReference type="ChEBI" id="CHEBI:24875"/>
        <note>catalytic</note>
    </ligand>
</feature>
<evidence type="ECO:0000313" key="8">
    <source>
        <dbReference type="Proteomes" id="UP000014028"/>
    </source>
</evidence>
<evidence type="ECO:0000313" key="7">
    <source>
        <dbReference type="EMBL" id="EOQ08964.1"/>
    </source>
</evidence>
<dbReference type="Gene3D" id="2.60.120.10">
    <property type="entry name" value="Jelly Rolls"/>
    <property type="match status" value="1"/>
</dbReference>
<dbReference type="CDD" id="cd10548">
    <property type="entry name" value="cupin_CDO"/>
    <property type="match status" value="1"/>
</dbReference>
<dbReference type="PANTHER" id="PTHR12918:SF1">
    <property type="entry name" value="CYSTEINE DIOXYGENASE TYPE 1"/>
    <property type="match status" value="1"/>
</dbReference>
<protein>
    <recommendedName>
        <fullName evidence="9">Cysteine dioxygenase</fullName>
    </recommendedName>
</protein>
<comment type="similarity">
    <text evidence="1">Belongs to the cysteine dioxygenase family.</text>
</comment>
<keyword evidence="4" id="KW-0560">Oxidoreductase</keyword>
<dbReference type="GO" id="GO:0008198">
    <property type="term" value="F:ferrous iron binding"/>
    <property type="evidence" value="ECO:0007669"/>
    <property type="project" value="TreeGrafter"/>
</dbReference>
<evidence type="ECO:0000256" key="3">
    <source>
        <dbReference type="ARBA" id="ARBA00022964"/>
    </source>
</evidence>
<dbReference type="PANTHER" id="PTHR12918">
    <property type="entry name" value="CYSTEINE DIOXYGENASE"/>
    <property type="match status" value="1"/>
</dbReference>
<proteinExistence type="inferred from homology"/>